<dbReference type="EMBL" id="ANIK01000071">
    <property type="protein sequence ID" value="EMJ93212.1"/>
    <property type="molecule type" value="Genomic_DNA"/>
</dbReference>
<dbReference type="PATRIC" id="fig|1218565.3.peg.3297"/>
<sequence length="281" mass="32710">MERLDSNLISHFKWIKGILLSCFLIPIFSTYSNSRAPRAVNAAPGSVLFSKSKEVRLEEEKLFIHCENLCSIKAVYRIHSEQKGSYLFSFVLPASATLEVLHNRNGISTVSKAEKSIKELSPYLKELADSMKEQKKYPEHKVYDTPHVAEFQLNLEKGIQEIEIRYVMRPGQNETGFGYLSFGDSDFWGVIEYDLWPAKEWISKNFHLTFEMSVPENRKFFFWGRRNLTCFDLGKNDYQIKELNPEHFSGRSGKRVNRFQFGAEFPDILRCTYDVDGPLYR</sequence>
<reference evidence="1 2" key="1">
    <citation type="submission" date="2013-01" db="EMBL/GenBank/DDBJ databases">
        <authorList>
            <person name="Harkins D.M."/>
            <person name="Durkin A.S."/>
            <person name="Brinkac L.M."/>
            <person name="Haft D.H."/>
            <person name="Selengut J.D."/>
            <person name="Sanka R."/>
            <person name="DePew J."/>
            <person name="Purushe J."/>
            <person name="Galloway R.L."/>
            <person name="Vinetz J.M."/>
            <person name="Sutton G.G."/>
            <person name="Nierman W.C."/>
            <person name="Fouts D.E."/>
        </authorList>
    </citation>
    <scope>NUCLEOTIDE SEQUENCE [LARGE SCALE GENOMIC DNA]</scope>
    <source>
        <strain evidence="1 2">79601</strain>
    </source>
</reference>
<comment type="caution">
    <text evidence="1">The sequence shown here is derived from an EMBL/GenBank/DDBJ whole genome shotgun (WGS) entry which is preliminary data.</text>
</comment>
<protein>
    <submittedName>
        <fullName evidence="1">Uncharacterized protein</fullName>
    </submittedName>
</protein>
<dbReference type="Gene3D" id="2.60.40.3680">
    <property type="match status" value="1"/>
</dbReference>
<proteinExistence type="predicted"/>
<organism evidence="1 2">
    <name type="scientific">Leptospira alstonii serovar Sichuan str. 79601</name>
    <dbReference type="NCBI Taxonomy" id="1218565"/>
    <lineage>
        <taxon>Bacteria</taxon>
        <taxon>Pseudomonadati</taxon>
        <taxon>Spirochaetota</taxon>
        <taxon>Spirochaetia</taxon>
        <taxon>Leptospirales</taxon>
        <taxon>Leptospiraceae</taxon>
        <taxon>Leptospira</taxon>
    </lineage>
</organism>
<accession>M6CMM8</accession>
<dbReference type="Proteomes" id="UP000011988">
    <property type="component" value="Unassembled WGS sequence"/>
</dbReference>
<name>M6CMM8_9LEPT</name>
<gene>
    <name evidence="1" type="ORF">LEP1GSC194_1876</name>
</gene>
<dbReference type="RefSeq" id="WP_020774339.1">
    <property type="nucleotide sequence ID" value="NZ_ANIK01000071.1"/>
</dbReference>
<dbReference type="AlphaFoldDB" id="M6CMM8"/>
<evidence type="ECO:0000313" key="2">
    <source>
        <dbReference type="Proteomes" id="UP000011988"/>
    </source>
</evidence>
<evidence type="ECO:0000313" key="1">
    <source>
        <dbReference type="EMBL" id="EMJ93212.1"/>
    </source>
</evidence>